<dbReference type="Gene3D" id="3.20.180.10">
    <property type="entry name" value="PNP-oxidase-like"/>
    <property type="match status" value="1"/>
</dbReference>
<sequence>MMIESALAVGFLSSNASCSSSSSFAITTRFRWSYDAFSSRTIDSCCFTTKTTKNNNRFRISADNNSAELNGKSHYHPFEEIGEPAASPDDGDAKLTAAETARTLIEVNSKATLMFSGVINEEYHENLFWPDLPYLTDEHGNIYFEVKDDEDILQSLTTEDNFVQVIIGLNTTQMLTDMEIGLSDIDFGFEEIVEEDDDDDDDDDNDDEVDDDEYEKDWVAILEDEDNGMDFDENAGDWAKLETMRSSHPMYFAKKMAEVTSDDPMNWMDQPPAGIAIQGLLRPALIDVIRKHLSDHQSSDHDVDQTFVEVNDLEKAQPDAIAHSASKIITRMKDGGEKTTQDLKSLCWRVKGIQVEEARLIGIDSLGFDMRVCAGTQVQTLRFAFKTRATSEYSAERQLHDLMFPKLHHKPQKPLEARPKES</sequence>
<dbReference type="OrthoDB" id="1873930at2759"/>
<evidence type="ECO:0000313" key="2">
    <source>
        <dbReference type="EMBL" id="KAF6157583.1"/>
    </source>
</evidence>
<dbReference type="PANTHER" id="PTHR13343:SF28">
    <property type="entry name" value="PENTATRICOPEPTIDE REPEAT (PPR) SUPERFAMILY PROTEIN"/>
    <property type="match status" value="1"/>
</dbReference>
<name>A0A7J7MRU5_9MAGN</name>
<evidence type="ECO:0000313" key="3">
    <source>
        <dbReference type="Proteomes" id="UP000541444"/>
    </source>
</evidence>
<proteinExistence type="predicted"/>
<reference evidence="2 3" key="1">
    <citation type="journal article" date="2020" name="IScience">
        <title>Genome Sequencing of the Endangered Kingdonia uniflora (Circaeasteraceae, Ranunculales) Reveals Potential Mechanisms of Evolutionary Specialization.</title>
        <authorList>
            <person name="Sun Y."/>
            <person name="Deng T."/>
            <person name="Zhang A."/>
            <person name="Moore M.J."/>
            <person name="Landis J.B."/>
            <person name="Lin N."/>
            <person name="Zhang H."/>
            <person name="Zhang X."/>
            <person name="Huang J."/>
            <person name="Zhang X."/>
            <person name="Sun H."/>
            <person name="Wang H."/>
        </authorList>
    </citation>
    <scope>NUCLEOTIDE SEQUENCE [LARGE SCALE GENOMIC DNA]</scope>
    <source>
        <strain evidence="2">TB1705</strain>
        <tissue evidence="2">Leaf</tissue>
    </source>
</reference>
<comment type="caution">
    <text evidence="2">The sequence shown here is derived from an EMBL/GenBank/DDBJ whole genome shotgun (WGS) entry which is preliminary data.</text>
</comment>
<keyword evidence="3" id="KW-1185">Reference proteome</keyword>
<dbReference type="Proteomes" id="UP000541444">
    <property type="component" value="Unassembled WGS sequence"/>
</dbReference>
<organism evidence="2 3">
    <name type="scientific">Kingdonia uniflora</name>
    <dbReference type="NCBI Taxonomy" id="39325"/>
    <lineage>
        <taxon>Eukaryota</taxon>
        <taxon>Viridiplantae</taxon>
        <taxon>Streptophyta</taxon>
        <taxon>Embryophyta</taxon>
        <taxon>Tracheophyta</taxon>
        <taxon>Spermatophyta</taxon>
        <taxon>Magnoliopsida</taxon>
        <taxon>Ranunculales</taxon>
        <taxon>Circaeasteraceae</taxon>
        <taxon>Kingdonia</taxon>
    </lineage>
</organism>
<protein>
    <submittedName>
        <fullName evidence="2">Uncharacterized protein</fullName>
    </submittedName>
</protein>
<feature type="region of interest" description="Disordered" evidence="1">
    <location>
        <begin position="194"/>
        <end position="215"/>
    </location>
</feature>
<dbReference type="EMBL" id="JACGCM010001272">
    <property type="protein sequence ID" value="KAF6157583.1"/>
    <property type="molecule type" value="Genomic_DNA"/>
</dbReference>
<dbReference type="InterPro" id="IPR037119">
    <property type="entry name" value="Haem_oxidase_HugZ-like_sf"/>
</dbReference>
<evidence type="ECO:0000256" key="1">
    <source>
        <dbReference type="SAM" id="MobiDB-lite"/>
    </source>
</evidence>
<accession>A0A7J7MRU5</accession>
<dbReference type="SUPFAM" id="SSF50475">
    <property type="entry name" value="FMN-binding split barrel"/>
    <property type="match status" value="1"/>
</dbReference>
<gene>
    <name evidence="2" type="ORF">GIB67_037156</name>
</gene>
<dbReference type="AlphaFoldDB" id="A0A7J7MRU5"/>
<dbReference type="PANTHER" id="PTHR13343">
    <property type="entry name" value="CREG1 PROTEIN"/>
    <property type="match status" value="1"/>
</dbReference>